<reference evidence="1" key="1">
    <citation type="submission" date="2016-04" db="EMBL/GenBank/DDBJ databases">
        <authorList>
            <person name="Nguyen H.D."/>
            <person name="Samba Siva P."/>
            <person name="Cullis J."/>
            <person name="Levesque C.A."/>
            <person name="Hambleton S."/>
        </authorList>
    </citation>
    <scope>NUCLEOTIDE SEQUENCE</scope>
    <source>
        <strain evidence="1">DAOMC 236416</strain>
    </source>
</reference>
<keyword evidence="2" id="KW-1185">Reference proteome</keyword>
<reference evidence="1" key="2">
    <citation type="journal article" date="2019" name="IMA Fungus">
        <title>Genome sequencing and comparison of five Tilletia species to identify candidate genes for the detection of regulated species infecting wheat.</title>
        <authorList>
            <person name="Nguyen H.D.T."/>
            <person name="Sultana T."/>
            <person name="Kesanakurti P."/>
            <person name="Hambleton S."/>
        </authorList>
    </citation>
    <scope>NUCLEOTIDE SEQUENCE</scope>
    <source>
        <strain evidence="1">DAOMC 236416</strain>
    </source>
</reference>
<dbReference type="EMBL" id="LWDF02000810">
    <property type="protein sequence ID" value="KAE8242052.1"/>
    <property type="molecule type" value="Genomic_DNA"/>
</dbReference>
<evidence type="ECO:0000313" key="1">
    <source>
        <dbReference type="EMBL" id="KAE8242052.1"/>
    </source>
</evidence>
<comment type="caution">
    <text evidence="1">The sequence shown here is derived from an EMBL/GenBank/DDBJ whole genome shotgun (WGS) entry which is preliminary data.</text>
</comment>
<organism evidence="1 2">
    <name type="scientific">Tilletia indica</name>
    <dbReference type="NCBI Taxonomy" id="43049"/>
    <lineage>
        <taxon>Eukaryota</taxon>
        <taxon>Fungi</taxon>
        <taxon>Dikarya</taxon>
        <taxon>Basidiomycota</taxon>
        <taxon>Ustilaginomycotina</taxon>
        <taxon>Exobasidiomycetes</taxon>
        <taxon>Tilletiales</taxon>
        <taxon>Tilletiaceae</taxon>
        <taxon>Tilletia</taxon>
    </lineage>
</organism>
<gene>
    <name evidence="1" type="ORF">A4X13_0g7148</name>
</gene>
<dbReference type="Proteomes" id="UP000077521">
    <property type="component" value="Unassembled WGS sequence"/>
</dbReference>
<evidence type="ECO:0000313" key="2">
    <source>
        <dbReference type="Proteomes" id="UP000077521"/>
    </source>
</evidence>
<protein>
    <submittedName>
        <fullName evidence="1">Uncharacterized protein</fullName>
    </submittedName>
</protein>
<proteinExistence type="predicted"/>
<dbReference type="AlphaFoldDB" id="A0A177T7W1"/>
<sequence>MVLKRVGAALIQASTDVNLGQPIFETAGALEAHDESNSGTHAIVHGDAPCHIIPPSAIRQPRSTRPAVSMTASAEKQIFSSHTSSTPFSDALTSFAIHILSLRSLWSRPPLSFLISPRAST</sequence>
<name>A0A177T7W1_9BASI</name>
<accession>A0A177T7W1</accession>